<evidence type="ECO:0000313" key="7">
    <source>
        <dbReference type="Proteomes" id="UP000530234"/>
    </source>
</evidence>
<organism evidence="6 7">
    <name type="scientific">Streptomyces calidiresistens</name>
    <dbReference type="NCBI Taxonomy" id="1485586"/>
    <lineage>
        <taxon>Bacteria</taxon>
        <taxon>Bacillati</taxon>
        <taxon>Actinomycetota</taxon>
        <taxon>Actinomycetes</taxon>
        <taxon>Kitasatosporales</taxon>
        <taxon>Streptomycetaceae</taxon>
        <taxon>Streptomyces</taxon>
    </lineage>
</organism>
<evidence type="ECO:0000256" key="1">
    <source>
        <dbReference type="ARBA" id="ARBA00001554"/>
    </source>
</evidence>
<dbReference type="InterPro" id="IPR001533">
    <property type="entry name" value="Pterin_deHydtase"/>
</dbReference>
<evidence type="ECO:0000256" key="3">
    <source>
        <dbReference type="ARBA" id="ARBA00013252"/>
    </source>
</evidence>
<gene>
    <name evidence="6" type="ORF">FOE67_27675</name>
</gene>
<dbReference type="InterPro" id="IPR036428">
    <property type="entry name" value="PCD_sf"/>
</dbReference>
<dbReference type="Proteomes" id="UP000530234">
    <property type="component" value="Unassembled WGS sequence"/>
</dbReference>
<reference evidence="7" key="1">
    <citation type="submission" date="2019-10" db="EMBL/GenBank/DDBJ databases">
        <title>Streptomyces sp. nov., a novel actinobacterium isolated from alkaline environment.</title>
        <authorList>
            <person name="Golinska P."/>
        </authorList>
    </citation>
    <scope>NUCLEOTIDE SEQUENCE [LARGE SCALE GENOMIC DNA]</scope>
    <source>
        <strain evidence="7">DSM 42108</strain>
    </source>
</reference>
<dbReference type="EMBL" id="VKHS01001600">
    <property type="protein sequence ID" value="MBB0233170.1"/>
    <property type="molecule type" value="Genomic_DNA"/>
</dbReference>
<dbReference type="Gene3D" id="3.30.1360.20">
    <property type="entry name" value="Transcriptional coactivator/pterin dehydratase"/>
    <property type="match status" value="1"/>
</dbReference>
<dbReference type="GO" id="GO:0008124">
    <property type="term" value="F:4-alpha-hydroxytetrahydrobiopterin dehydratase activity"/>
    <property type="evidence" value="ECO:0007669"/>
    <property type="project" value="UniProtKB-EC"/>
</dbReference>
<comment type="similarity">
    <text evidence="2">Belongs to the pterin-4-alpha-carbinolamine dehydratase family.</text>
</comment>
<dbReference type="EC" id="4.2.1.96" evidence="3"/>
<dbReference type="SUPFAM" id="SSF55248">
    <property type="entry name" value="PCD-like"/>
    <property type="match status" value="1"/>
</dbReference>
<comment type="catalytic activity">
    <reaction evidence="1">
        <text>(4aS,6R)-4a-hydroxy-L-erythro-5,6,7,8-tetrahydrobiopterin = (6R)-L-erythro-6,7-dihydrobiopterin + H2O</text>
        <dbReference type="Rhea" id="RHEA:11920"/>
        <dbReference type="ChEBI" id="CHEBI:15377"/>
        <dbReference type="ChEBI" id="CHEBI:15642"/>
        <dbReference type="ChEBI" id="CHEBI:43120"/>
        <dbReference type="EC" id="4.2.1.96"/>
    </reaction>
</comment>
<evidence type="ECO:0000256" key="4">
    <source>
        <dbReference type="ARBA" id="ARBA00021735"/>
    </source>
</evidence>
<keyword evidence="7" id="KW-1185">Reference proteome</keyword>
<evidence type="ECO:0000313" key="6">
    <source>
        <dbReference type="EMBL" id="MBB0233170.1"/>
    </source>
</evidence>
<dbReference type="AlphaFoldDB" id="A0A7W3T901"/>
<proteinExistence type="inferred from homology"/>
<name>A0A7W3T901_9ACTN</name>
<keyword evidence="5" id="KW-0456">Lyase</keyword>
<dbReference type="GO" id="GO:0006729">
    <property type="term" value="P:tetrahydrobiopterin biosynthetic process"/>
    <property type="evidence" value="ECO:0007669"/>
    <property type="project" value="InterPro"/>
</dbReference>
<protein>
    <recommendedName>
        <fullName evidence="4">Putative pterin-4-alpha-carbinolamine dehydratase</fullName>
        <ecNumber evidence="3">4.2.1.96</ecNumber>
    </recommendedName>
</protein>
<evidence type="ECO:0000256" key="2">
    <source>
        <dbReference type="ARBA" id="ARBA00006472"/>
    </source>
</evidence>
<accession>A0A7W3T901</accession>
<evidence type="ECO:0000256" key="5">
    <source>
        <dbReference type="ARBA" id="ARBA00023239"/>
    </source>
</evidence>
<dbReference type="Pfam" id="PF01329">
    <property type="entry name" value="Pterin_4a"/>
    <property type="match status" value="1"/>
</dbReference>
<comment type="caution">
    <text evidence="6">The sequence shown here is derived from an EMBL/GenBank/DDBJ whole genome shotgun (WGS) entry which is preliminary data.</text>
</comment>
<sequence length="106" mass="11149">MSATPLTDAEISQALASLPGWRAEGSALRAEYAIGRNALPGFYSSVAAAEDAANHHARIGILYGTVGFELNTHDVGGAITHRDTDLAARIHELAEEHGATPADRKD</sequence>